<sequence>MIMIVIYSYLILIPIEVVWVNSTIVLMLKCVHCNVISILTVVNMRIRRIMRNENEGVL</sequence>
<dbReference type="AlphaFoldDB" id="A0AAD6RFB9"/>
<dbReference type="EMBL" id="JAQIZT010000002">
    <property type="protein sequence ID" value="KAJ7007833.1"/>
    <property type="molecule type" value="Genomic_DNA"/>
</dbReference>
<organism evidence="1 2">
    <name type="scientific">Populus alba x Populus x berolinensis</name>
    <dbReference type="NCBI Taxonomy" id="444605"/>
    <lineage>
        <taxon>Eukaryota</taxon>
        <taxon>Viridiplantae</taxon>
        <taxon>Streptophyta</taxon>
        <taxon>Embryophyta</taxon>
        <taxon>Tracheophyta</taxon>
        <taxon>Spermatophyta</taxon>
        <taxon>Magnoliopsida</taxon>
        <taxon>eudicotyledons</taxon>
        <taxon>Gunneridae</taxon>
        <taxon>Pentapetalae</taxon>
        <taxon>rosids</taxon>
        <taxon>fabids</taxon>
        <taxon>Malpighiales</taxon>
        <taxon>Salicaceae</taxon>
        <taxon>Saliceae</taxon>
        <taxon>Populus</taxon>
    </lineage>
</organism>
<name>A0AAD6RFB9_9ROSI</name>
<evidence type="ECO:0000313" key="1">
    <source>
        <dbReference type="EMBL" id="KAJ7007833.1"/>
    </source>
</evidence>
<protein>
    <submittedName>
        <fullName evidence="1">Uncharacterized protein</fullName>
    </submittedName>
</protein>
<reference evidence="1" key="1">
    <citation type="journal article" date="2023" name="Mol. Ecol. Resour.">
        <title>Chromosome-level genome assembly of a triploid poplar Populus alba 'Berolinensis'.</title>
        <authorList>
            <person name="Chen S."/>
            <person name="Yu Y."/>
            <person name="Wang X."/>
            <person name="Wang S."/>
            <person name="Zhang T."/>
            <person name="Zhou Y."/>
            <person name="He R."/>
            <person name="Meng N."/>
            <person name="Wang Y."/>
            <person name="Liu W."/>
            <person name="Liu Z."/>
            <person name="Liu J."/>
            <person name="Guo Q."/>
            <person name="Huang H."/>
            <person name="Sederoff R.R."/>
            <person name="Wang G."/>
            <person name="Qu G."/>
            <person name="Chen S."/>
        </authorList>
    </citation>
    <scope>NUCLEOTIDE SEQUENCE</scope>
    <source>
        <strain evidence="1">SC-2020</strain>
    </source>
</reference>
<comment type="caution">
    <text evidence="1">The sequence shown here is derived from an EMBL/GenBank/DDBJ whole genome shotgun (WGS) entry which is preliminary data.</text>
</comment>
<accession>A0AAD6RFB9</accession>
<proteinExistence type="predicted"/>
<gene>
    <name evidence="1" type="ORF">NC653_006765</name>
</gene>
<evidence type="ECO:0000313" key="2">
    <source>
        <dbReference type="Proteomes" id="UP001164929"/>
    </source>
</evidence>
<keyword evidence="2" id="KW-1185">Reference proteome</keyword>
<dbReference type="Proteomes" id="UP001164929">
    <property type="component" value="Chromosome 2"/>
</dbReference>